<evidence type="ECO:0000256" key="2">
    <source>
        <dbReference type="ARBA" id="ARBA00009399"/>
    </source>
</evidence>
<evidence type="ECO:0000256" key="4">
    <source>
        <dbReference type="ARBA" id="ARBA00022989"/>
    </source>
</evidence>
<feature type="transmembrane region" description="Helical" evidence="6">
    <location>
        <begin position="75"/>
        <end position="93"/>
    </location>
</feature>
<organism evidence="8">
    <name type="scientific">hydrothermal vent metagenome</name>
    <dbReference type="NCBI Taxonomy" id="652676"/>
    <lineage>
        <taxon>unclassified sequences</taxon>
        <taxon>metagenomes</taxon>
        <taxon>ecological metagenomes</taxon>
    </lineage>
</organism>
<evidence type="ECO:0000256" key="6">
    <source>
        <dbReference type="SAM" id="Phobius"/>
    </source>
</evidence>
<dbReference type="Pfam" id="PF04138">
    <property type="entry name" value="GtrA_DPMS_TM"/>
    <property type="match status" value="1"/>
</dbReference>
<name>A0A1W1CAK1_9ZZZZ</name>
<dbReference type="GO" id="GO:0000271">
    <property type="term" value="P:polysaccharide biosynthetic process"/>
    <property type="evidence" value="ECO:0007669"/>
    <property type="project" value="InterPro"/>
</dbReference>
<proteinExistence type="inferred from homology"/>
<dbReference type="AlphaFoldDB" id="A0A1W1CAK1"/>
<dbReference type="EMBL" id="FPHG01000055">
    <property type="protein sequence ID" value="SFV62767.1"/>
    <property type="molecule type" value="Genomic_DNA"/>
</dbReference>
<evidence type="ECO:0000313" key="8">
    <source>
        <dbReference type="EMBL" id="SFV62767.1"/>
    </source>
</evidence>
<evidence type="ECO:0000259" key="7">
    <source>
        <dbReference type="Pfam" id="PF04138"/>
    </source>
</evidence>
<dbReference type="InterPro" id="IPR051401">
    <property type="entry name" value="GtrA_CellWall_Glycosyl"/>
</dbReference>
<comment type="subcellular location">
    <subcellularLocation>
        <location evidence="1">Membrane</location>
        <topology evidence="1">Multi-pass membrane protein</topology>
    </subcellularLocation>
</comment>
<sequence length="127" mass="14653">MIDYIFSHKIVRYGFIGGISTLIHISIASLFIYFVSNSLFLSNITGFLVAYIFSYTIQSKFVFENKISLEKAIKYFLVQIGALIIAILLSDILNEFNSYIKSIIVAFLLPLVTFFIHKFWTFRDLKA</sequence>
<feature type="domain" description="GtrA/DPMS transmembrane" evidence="7">
    <location>
        <begin position="12"/>
        <end position="122"/>
    </location>
</feature>
<evidence type="ECO:0000256" key="5">
    <source>
        <dbReference type="ARBA" id="ARBA00023136"/>
    </source>
</evidence>
<feature type="transmembrane region" description="Helical" evidence="6">
    <location>
        <begin position="40"/>
        <end position="63"/>
    </location>
</feature>
<keyword evidence="5 6" id="KW-0472">Membrane</keyword>
<keyword evidence="4 6" id="KW-1133">Transmembrane helix</keyword>
<dbReference type="GO" id="GO:0005886">
    <property type="term" value="C:plasma membrane"/>
    <property type="evidence" value="ECO:0007669"/>
    <property type="project" value="TreeGrafter"/>
</dbReference>
<reference evidence="8" key="1">
    <citation type="submission" date="2016-10" db="EMBL/GenBank/DDBJ databases">
        <authorList>
            <person name="de Groot N.N."/>
        </authorList>
    </citation>
    <scope>NUCLEOTIDE SEQUENCE</scope>
</reference>
<dbReference type="InterPro" id="IPR007267">
    <property type="entry name" value="GtrA_DPMS_TM"/>
</dbReference>
<gene>
    <name evidence="8" type="ORF">MNB_SV-9-1287</name>
</gene>
<evidence type="ECO:0000256" key="3">
    <source>
        <dbReference type="ARBA" id="ARBA00022692"/>
    </source>
</evidence>
<accession>A0A1W1CAK1</accession>
<comment type="similarity">
    <text evidence="2">Belongs to the GtrA family.</text>
</comment>
<keyword evidence="3 6" id="KW-0812">Transmembrane</keyword>
<dbReference type="PANTHER" id="PTHR38459:SF1">
    <property type="entry name" value="PROPHAGE BACTOPRENOL-LINKED GLUCOSE TRANSLOCASE HOMOLOG"/>
    <property type="match status" value="1"/>
</dbReference>
<dbReference type="PANTHER" id="PTHR38459">
    <property type="entry name" value="PROPHAGE BACTOPRENOL-LINKED GLUCOSE TRANSLOCASE HOMOLOG"/>
    <property type="match status" value="1"/>
</dbReference>
<feature type="transmembrane region" description="Helical" evidence="6">
    <location>
        <begin position="12"/>
        <end position="34"/>
    </location>
</feature>
<evidence type="ECO:0000256" key="1">
    <source>
        <dbReference type="ARBA" id="ARBA00004141"/>
    </source>
</evidence>
<protein>
    <recommendedName>
        <fullName evidence="7">GtrA/DPMS transmembrane domain-containing protein</fullName>
    </recommendedName>
</protein>
<feature type="transmembrane region" description="Helical" evidence="6">
    <location>
        <begin position="99"/>
        <end position="120"/>
    </location>
</feature>